<dbReference type="OrthoDB" id="9131468at2"/>
<dbReference type="RefSeq" id="WP_062088923.1">
    <property type="nucleotide sequence ID" value="NZ_FCOK02000033.1"/>
</dbReference>
<accession>A0A158HQ21</accession>
<protein>
    <submittedName>
        <fullName evidence="1">Uncharacterized protein</fullName>
    </submittedName>
</protein>
<evidence type="ECO:0000313" key="1">
    <source>
        <dbReference type="EMBL" id="SAL46177.1"/>
    </source>
</evidence>
<gene>
    <name evidence="1" type="ORF">AWB69_04653</name>
</gene>
<dbReference type="EMBL" id="FCOK02000033">
    <property type="protein sequence ID" value="SAL46177.1"/>
    <property type="molecule type" value="Genomic_DNA"/>
</dbReference>
<reference evidence="1 2" key="1">
    <citation type="submission" date="2016-01" db="EMBL/GenBank/DDBJ databases">
        <authorList>
            <person name="Oliw E.H."/>
        </authorList>
    </citation>
    <scope>NUCLEOTIDE SEQUENCE [LARGE SCALE GENOMIC DNA]</scope>
    <source>
        <strain evidence="1">LMG 27134</strain>
    </source>
</reference>
<name>A0A158HQ21_9BURK</name>
<proteinExistence type="predicted"/>
<sequence length="130" mass="14022">MCTDHDLHLTLLPSNNDGPLFSRKRQQAITRFYVEARADGSRINPAGFALDTAGLQGGFSGEFVVSLGQLAGPALGAAAHAWLNGRADRRISLRIREIDVDAKSQEEFDRVLNQALTLAPAEAPGEHSRA</sequence>
<evidence type="ECO:0000313" key="2">
    <source>
        <dbReference type="Proteomes" id="UP000054683"/>
    </source>
</evidence>
<dbReference type="Proteomes" id="UP000054683">
    <property type="component" value="Unassembled WGS sequence"/>
</dbReference>
<organism evidence="1 2">
    <name type="scientific">Caballeronia udeis</name>
    <dbReference type="NCBI Taxonomy" id="1232866"/>
    <lineage>
        <taxon>Bacteria</taxon>
        <taxon>Pseudomonadati</taxon>
        <taxon>Pseudomonadota</taxon>
        <taxon>Betaproteobacteria</taxon>
        <taxon>Burkholderiales</taxon>
        <taxon>Burkholderiaceae</taxon>
        <taxon>Caballeronia</taxon>
    </lineage>
</organism>
<dbReference type="AlphaFoldDB" id="A0A158HQ21"/>